<evidence type="ECO:0000313" key="1">
    <source>
        <dbReference type="EMBL" id="RUT69429.1"/>
    </source>
</evidence>
<evidence type="ECO:0000313" key="2">
    <source>
        <dbReference type="Proteomes" id="UP000288102"/>
    </source>
</evidence>
<sequence length="223" mass="26123">MKNKYSEEVEKLFSYGDANLVTNWPNYVKEMDLDKKHDDELIDIISTSDLSRAISGFTIEDFAPRHAWRALGQLKIIKAVKPLLKALTETKNEEAFDYQNELPKVLTLMGPEVIPELESFLQDEKKDWNFKTVLFKVLVEFAKQKPIYRDQVIVMFNKLFQKYNGNLIFISRLLNELFLINPIEDALIREIISKDKYDFSTINQERLMQFVKESKLFGQNGNT</sequence>
<reference evidence="2" key="1">
    <citation type="journal article" date="2019" name="Syst. Appl. Microbiol.">
        <title>Flavobacterium circumlabens sp. nov. and Flavobacterium cupreum sp. nov., two psychrotrophic species isolated from Antarctic environmental samples.</title>
        <authorList>
            <person name="Kralova S."/>
            <person name="Busse H.-J."/>
            <person name="Svec P."/>
            <person name="Maslanova I."/>
            <person name="Stankova E."/>
            <person name="Bartak M."/>
            <person name="Sedlacek I."/>
        </authorList>
    </citation>
    <scope>NUCLEOTIDE SEQUENCE [LARGE SCALE GENOMIC DNA]</scope>
    <source>
        <strain evidence="2">CCM 8825</strain>
    </source>
</reference>
<dbReference type="Proteomes" id="UP000288102">
    <property type="component" value="Unassembled WGS sequence"/>
</dbReference>
<dbReference type="RefSeq" id="WP_127339430.1">
    <property type="nucleotide sequence ID" value="NZ_QWDM01000010.1"/>
</dbReference>
<gene>
    <name evidence="1" type="ORF">D0817_16465</name>
</gene>
<comment type="caution">
    <text evidence="1">The sequence shown here is derived from an EMBL/GenBank/DDBJ whole genome shotgun (WGS) entry which is preliminary data.</text>
</comment>
<evidence type="ECO:0008006" key="3">
    <source>
        <dbReference type="Google" id="ProtNLM"/>
    </source>
</evidence>
<organism evidence="1 2">
    <name type="scientific">Flavobacterium cupreum</name>
    <dbReference type="NCBI Taxonomy" id="2133766"/>
    <lineage>
        <taxon>Bacteria</taxon>
        <taxon>Pseudomonadati</taxon>
        <taxon>Bacteroidota</taxon>
        <taxon>Flavobacteriia</taxon>
        <taxon>Flavobacteriales</taxon>
        <taxon>Flavobacteriaceae</taxon>
        <taxon>Flavobacterium</taxon>
    </lineage>
</organism>
<protein>
    <recommendedName>
        <fullName evidence="3">HEAT repeat domain-containing protein</fullName>
    </recommendedName>
</protein>
<proteinExistence type="predicted"/>
<accession>A0A434A4U2</accession>
<keyword evidence="2" id="KW-1185">Reference proteome</keyword>
<dbReference type="OrthoDB" id="570299at2"/>
<dbReference type="EMBL" id="QWDM01000010">
    <property type="protein sequence ID" value="RUT69429.1"/>
    <property type="molecule type" value="Genomic_DNA"/>
</dbReference>
<name>A0A434A4U2_9FLAO</name>
<dbReference type="AlphaFoldDB" id="A0A434A4U2"/>